<evidence type="ECO:0000313" key="9">
    <source>
        <dbReference type="Proteomes" id="UP001164286"/>
    </source>
</evidence>
<dbReference type="InterPro" id="IPR020590">
    <property type="entry name" value="Guanylate_kinase_CS"/>
</dbReference>
<proteinExistence type="inferred from homology"/>
<organism evidence="8 9">
    <name type="scientific">Dioszegia hungarica</name>
    <dbReference type="NCBI Taxonomy" id="4972"/>
    <lineage>
        <taxon>Eukaryota</taxon>
        <taxon>Fungi</taxon>
        <taxon>Dikarya</taxon>
        <taxon>Basidiomycota</taxon>
        <taxon>Agaricomycotina</taxon>
        <taxon>Tremellomycetes</taxon>
        <taxon>Tremellales</taxon>
        <taxon>Bulleribasidiaceae</taxon>
        <taxon>Dioszegia</taxon>
    </lineage>
</organism>
<evidence type="ECO:0000256" key="1">
    <source>
        <dbReference type="ARBA" id="ARBA00005790"/>
    </source>
</evidence>
<dbReference type="GO" id="GO:0005829">
    <property type="term" value="C:cytosol"/>
    <property type="evidence" value="ECO:0007669"/>
    <property type="project" value="TreeGrafter"/>
</dbReference>
<keyword evidence="6" id="KW-0067">ATP-binding</keyword>
<evidence type="ECO:0000256" key="6">
    <source>
        <dbReference type="ARBA" id="ARBA00022840"/>
    </source>
</evidence>
<dbReference type="SMART" id="SM00072">
    <property type="entry name" value="GuKc"/>
    <property type="match status" value="1"/>
</dbReference>
<dbReference type="GeneID" id="77730663"/>
<comment type="similarity">
    <text evidence="1">Belongs to the guanylate kinase family.</text>
</comment>
<protein>
    <recommendedName>
        <fullName evidence="2">guanylate kinase</fullName>
        <ecNumber evidence="2">2.7.4.8</ecNumber>
    </recommendedName>
</protein>
<dbReference type="Gene3D" id="3.40.50.300">
    <property type="entry name" value="P-loop containing nucleotide triphosphate hydrolases"/>
    <property type="match status" value="1"/>
</dbReference>
<keyword evidence="9" id="KW-1185">Reference proteome</keyword>
<keyword evidence="3" id="KW-0808">Transferase</keyword>
<evidence type="ECO:0000256" key="4">
    <source>
        <dbReference type="ARBA" id="ARBA00022741"/>
    </source>
</evidence>
<dbReference type="NCBIfam" id="TIGR03263">
    <property type="entry name" value="guanyl_kin"/>
    <property type="match status" value="1"/>
</dbReference>
<dbReference type="PROSITE" id="PS50052">
    <property type="entry name" value="GUANYLATE_KINASE_2"/>
    <property type="match status" value="1"/>
</dbReference>
<dbReference type="EC" id="2.7.4.8" evidence="2"/>
<dbReference type="GO" id="GO:0005524">
    <property type="term" value="F:ATP binding"/>
    <property type="evidence" value="ECO:0007669"/>
    <property type="project" value="UniProtKB-KW"/>
</dbReference>
<dbReference type="PANTHER" id="PTHR23117">
    <property type="entry name" value="GUANYLATE KINASE-RELATED"/>
    <property type="match status" value="1"/>
</dbReference>
<dbReference type="RefSeq" id="XP_052942610.1">
    <property type="nucleotide sequence ID" value="XM_053091458.1"/>
</dbReference>
<feature type="domain" description="Guanylate kinase-like" evidence="7">
    <location>
        <begin position="11"/>
        <end position="200"/>
    </location>
</feature>
<keyword evidence="4" id="KW-0547">Nucleotide-binding</keyword>
<dbReference type="EMBL" id="JAKWFO010000014">
    <property type="protein sequence ID" value="KAI9632833.1"/>
    <property type="molecule type" value="Genomic_DNA"/>
</dbReference>
<dbReference type="Pfam" id="PF00625">
    <property type="entry name" value="Guanylate_kin"/>
    <property type="match status" value="1"/>
</dbReference>
<evidence type="ECO:0000256" key="2">
    <source>
        <dbReference type="ARBA" id="ARBA00012961"/>
    </source>
</evidence>
<dbReference type="PROSITE" id="PS00856">
    <property type="entry name" value="GUANYLATE_KINASE_1"/>
    <property type="match status" value="1"/>
</dbReference>
<dbReference type="InterPro" id="IPR008144">
    <property type="entry name" value="Guanylate_kin-like_dom"/>
</dbReference>
<comment type="caution">
    <text evidence="8">The sequence shown here is derived from an EMBL/GenBank/DDBJ whole genome shotgun (WGS) entry which is preliminary data.</text>
</comment>
<dbReference type="GO" id="GO:0004385">
    <property type="term" value="F:GMP kinase activity"/>
    <property type="evidence" value="ECO:0007669"/>
    <property type="project" value="UniProtKB-EC"/>
</dbReference>
<dbReference type="Proteomes" id="UP001164286">
    <property type="component" value="Unassembled WGS sequence"/>
</dbReference>
<dbReference type="PANTHER" id="PTHR23117:SF13">
    <property type="entry name" value="GUANYLATE KINASE"/>
    <property type="match status" value="1"/>
</dbReference>
<dbReference type="InterPro" id="IPR017665">
    <property type="entry name" value="Guanylate_kinase"/>
</dbReference>
<evidence type="ECO:0000259" key="7">
    <source>
        <dbReference type="PROSITE" id="PS50052"/>
    </source>
</evidence>
<dbReference type="CDD" id="cd00071">
    <property type="entry name" value="GMPK"/>
    <property type="match status" value="1"/>
</dbReference>
<evidence type="ECO:0000256" key="3">
    <source>
        <dbReference type="ARBA" id="ARBA00022679"/>
    </source>
</evidence>
<dbReference type="FunFam" id="3.30.63.10:FF:000002">
    <property type="entry name" value="Guanylate kinase 1"/>
    <property type="match status" value="1"/>
</dbReference>
<accession>A0AA38LRS0</accession>
<gene>
    <name evidence="8" type="ORF">MKK02DRAFT_41145</name>
</gene>
<dbReference type="Gene3D" id="3.30.63.10">
    <property type="entry name" value="Guanylate Kinase phosphate binding domain"/>
    <property type="match status" value="1"/>
</dbReference>
<sequence length="222" mass="24548">MPKPINPDVVKRPLVMCGPSGTGKSTLLKHLFAAHPNTFGFSISHTTRKPREGEQNGREYHFVTEEEFMRRVGEGEFLEWAKFGGNCYGTTFAALSALAPLRCILDIDLQGVQQLRQRAASHSLSPVYLFLSPPSASSLRSRLDGRGTETADSIKKRLEAARRELEYAIQSDGKEGEGFEVVVVNDEVERAAGVLERVAMGWEGWEEAGDKLPKLDLSELEA</sequence>
<evidence type="ECO:0000313" key="8">
    <source>
        <dbReference type="EMBL" id="KAI9632833.1"/>
    </source>
</evidence>
<dbReference type="AlphaFoldDB" id="A0AA38LRS0"/>
<dbReference type="SUPFAM" id="SSF52540">
    <property type="entry name" value="P-loop containing nucleoside triphosphate hydrolases"/>
    <property type="match status" value="1"/>
</dbReference>
<evidence type="ECO:0000256" key="5">
    <source>
        <dbReference type="ARBA" id="ARBA00022777"/>
    </source>
</evidence>
<reference evidence="8" key="1">
    <citation type="journal article" date="2022" name="G3 (Bethesda)">
        <title>High quality genome of the basidiomycete yeast Dioszegia hungarica PDD-24b-2 isolated from cloud water.</title>
        <authorList>
            <person name="Jarrige D."/>
            <person name="Haridas S."/>
            <person name="Bleykasten-Grosshans C."/>
            <person name="Joly M."/>
            <person name="Nadalig T."/>
            <person name="Sancelme M."/>
            <person name="Vuilleumier S."/>
            <person name="Grigoriev I.V."/>
            <person name="Amato P."/>
            <person name="Bringel F."/>
        </authorList>
    </citation>
    <scope>NUCLEOTIDE SEQUENCE</scope>
    <source>
        <strain evidence="8">PDD-24b-2</strain>
    </source>
</reference>
<dbReference type="InterPro" id="IPR027417">
    <property type="entry name" value="P-loop_NTPase"/>
</dbReference>
<keyword evidence="5 8" id="KW-0418">Kinase</keyword>
<name>A0AA38LRS0_9TREE</name>
<dbReference type="InterPro" id="IPR008145">
    <property type="entry name" value="GK/Ca_channel_bsu"/>
</dbReference>